<protein>
    <recommendedName>
        <fullName evidence="12">Acyl-CoA dehydrogenase</fullName>
    </recommendedName>
</protein>
<feature type="domain" description="Acyl-CoA oxidase/dehydrogenase middle" evidence="8">
    <location>
        <begin position="119"/>
        <end position="197"/>
    </location>
</feature>
<dbReference type="InterPro" id="IPR046373">
    <property type="entry name" value="Acyl-CoA_Oxase/DH_mid-dom_sf"/>
</dbReference>
<dbReference type="GO" id="GO:0050660">
    <property type="term" value="F:flavin adenine dinucleotide binding"/>
    <property type="evidence" value="ECO:0007669"/>
    <property type="project" value="InterPro"/>
</dbReference>
<evidence type="ECO:0000256" key="2">
    <source>
        <dbReference type="ARBA" id="ARBA00009347"/>
    </source>
</evidence>
<dbReference type="PANTHER" id="PTHR43292">
    <property type="entry name" value="ACYL-COA DEHYDROGENASE"/>
    <property type="match status" value="1"/>
</dbReference>
<dbReference type="SUPFAM" id="SSF47203">
    <property type="entry name" value="Acyl-CoA dehydrogenase C-terminal domain-like"/>
    <property type="match status" value="1"/>
</dbReference>
<dbReference type="GO" id="GO:0016627">
    <property type="term" value="F:oxidoreductase activity, acting on the CH-CH group of donors"/>
    <property type="evidence" value="ECO:0007669"/>
    <property type="project" value="InterPro"/>
</dbReference>
<dbReference type="OrthoDB" id="3778631at2"/>
<evidence type="ECO:0008006" key="12">
    <source>
        <dbReference type="Google" id="ProtNLM"/>
    </source>
</evidence>
<dbReference type="PANTHER" id="PTHR43292:SF3">
    <property type="entry name" value="ACYL-COA DEHYDROGENASE FADE29"/>
    <property type="match status" value="1"/>
</dbReference>
<evidence type="ECO:0000259" key="8">
    <source>
        <dbReference type="Pfam" id="PF02770"/>
    </source>
</evidence>
<gene>
    <name evidence="10" type="ORF">B4N89_38415</name>
</gene>
<proteinExistence type="inferred from homology"/>
<dbReference type="EMBL" id="MWQN01000003">
    <property type="protein sequence ID" value="OPC78085.1"/>
    <property type="molecule type" value="Genomic_DNA"/>
</dbReference>
<comment type="similarity">
    <text evidence="2 6">Belongs to the acyl-CoA dehydrogenase family.</text>
</comment>
<evidence type="ECO:0000256" key="1">
    <source>
        <dbReference type="ARBA" id="ARBA00001974"/>
    </source>
</evidence>
<dbReference type="STRING" id="159449.B4N89_38415"/>
<dbReference type="Proteomes" id="UP000190037">
    <property type="component" value="Unassembled WGS sequence"/>
</dbReference>
<dbReference type="Pfam" id="PF00441">
    <property type="entry name" value="Acyl-CoA_dh_1"/>
    <property type="match status" value="1"/>
</dbReference>
<feature type="domain" description="Acyl-CoA dehydrogenase/oxidase N-terminal" evidence="9">
    <location>
        <begin position="31"/>
        <end position="114"/>
    </location>
</feature>
<evidence type="ECO:0000259" key="9">
    <source>
        <dbReference type="Pfam" id="PF02771"/>
    </source>
</evidence>
<evidence type="ECO:0000256" key="5">
    <source>
        <dbReference type="ARBA" id="ARBA00023002"/>
    </source>
</evidence>
<evidence type="ECO:0000256" key="4">
    <source>
        <dbReference type="ARBA" id="ARBA00022827"/>
    </source>
</evidence>
<organism evidence="10 11">
    <name type="scientific">Embleya scabrispora</name>
    <dbReference type="NCBI Taxonomy" id="159449"/>
    <lineage>
        <taxon>Bacteria</taxon>
        <taxon>Bacillati</taxon>
        <taxon>Actinomycetota</taxon>
        <taxon>Actinomycetes</taxon>
        <taxon>Kitasatosporales</taxon>
        <taxon>Streptomycetaceae</taxon>
        <taxon>Embleya</taxon>
    </lineage>
</organism>
<dbReference type="InterPro" id="IPR036250">
    <property type="entry name" value="AcylCo_DH-like_C"/>
</dbReference>
<dbReference type="InterPro" id="IPR006091">
    <property type="entry name" value="Acyl-CoA_Oxase/DH_mid-dom"/>
</dbReference>
<dbReference type="Pfam" id="PF02770">
    <property type="entry name" value="Acyl-CoA_dh_M"/>
    <property type="match status" value="1"/>
</dbReference>
<reference evidence="10 11" key="1">
    <citation type="submission" date="2017-03" db="EMBL/GenBank/DDBJ databases">
        <title>Draft genome sequence of Streptomyces scabrisporus NF3, endophyte isolated from Amphipterygium adstringens.</title>
        <authorList>
            <person name="Vazquez M."/>
            <person name="Ceapa C.D."/>
            <person name="Rodriguez Luna D."/>
            <person name="Sanchez Esquivel S."/>
        </authorList>
    </citation>
    <scope>NUCLEOTIDE SEQUENCE [LARGE SCALE GENOMIC DNA]</scope>
    <source>
        <strain evidence="10 11">NF3</strain>
    </source>
</reference>
<dbReference type="Gene3D" id="1.20.140.10">
    <property type="entry name" value="Butyryl-CoA Dehydrogenase, subunit A, domain 3"/>
    <property type="match status" value="1"/>
</dbReference>
<feature type="domain" description="Acyl-CoA dehydrogenase/oxidase C-terminal" evidence="7">
    <location>
        <begin position="223"/>
        <end position="369"/>
    </location>
</feature>
<keyword evidence="5 6" id="KW-0560">Oxidoreductase</keyword>
<comment type="cofactor">
    <cofactor evidence="1 6">
        <name>FAD</name>
        <dbReference type="ChEBI" id="CHEBI:57692"/>
    </cofactor>
</comment>
<sequence length="382" mass="40562">MRTRVRAVLDSPRVRAESATIWAAAGTGTGDLPHADATYRALGGAGLLAPHWPRAYGGLDADSYASATVAEELALHGVPDSARVNTVDNAGATLLAAGTPEQRARHLPAMARGERVFAVLYTEPEAGSDLAALTTEAHPTRHGWLLNGVKSWNARTSSATFGICAARTPGAGNRYAEISLFIVPLRAPGVHVEPIATINPELFFHVRLDDVALPPDALVGRPGQGWALLSRALGLERTGICFAGRAVRWLDRLIAALRAQDRLPAAEARHELRRLDAEVRSCRLLAWRAVRDVAEQRPDASTAAAAKWWASELAQRVARSAWELLGPPPAAGVGHAQFPDLLLAVREAPGLTLAAGASEVLLNTLAADLLDGGGDPWEREVS</sequence>
<evidence type="ECO:0000313" key="11">
    <source>
        <dbReference type="Proteomes" id="UP000190037"/>
    </source>
</evidence>
<keyword evidence="3 6" id="KW-0285">Flavoprotein</keyword>
<evidence type="ECO:0000259" key="7">
    <source>
        <dbReference type="Pfam" id="PF00441"/>
    </source>
</evidence>
<dbReference type="InterPro" id="IPR009100">
    <property type="entry name" value="AcylCoA_DH/oxidase_NM_dom_sf"/>
</dbReference>
<name>A0A1T3NN15_9ACTN</name>
<dbReference type="SUPFAM" id="SSF56645">
    <property type="entry name" value="Acyl-CoA dehydrogenase NM domain-like"/>
    <property type="match status" value="1"/>
</dbReference>
<dbReference type="InterPro" id="IPR037069">
    <property type="entry name" value="AcylCoA_DH/ox_N_sf"/>
</dbReference>
<dbReference type="InterPro" id="IPR052161">
    <property type="entry name" value="Mycobact_Acyl-CoA_DH"/>
</dbReference>
<evidence type="ECO:0000313" key="10">
    <source>
        <dbReference type="EMBL" id="OPC78085.1"/>
    </source>
</evidence>
<keyword evidence="4 6" id="KW-0274">FAD</keyword>
<accession>A0A1T3NN15</accession>
<dbReference type="InterPro" id="IPR009075">
    <property type="entry name" value="AcylCo_DH/oxidase_C"/>
</dbReference>
<dbReference type="GO" id="GO:0005886">
    <property type="term" value="C:plasma membrane"/>
    <property type="evidence" value="ECO:0007669"/>
    <property type="project" value="TreeGrafter"/>
</dbReference>
<evidence type="ECO:0000256" key="6">
    <source>
        <dbReference type="RuleBase" id="RU362125"/>
    </source>
</evidence>
<dbReference type="AlphaFoldDB" id="A0A1T3NN15"/>
<dbReference type="Gene3D" id="2.40.110.10">
    <property type="entry name" value="Butyryl-CoA Dehydrogenase, subunit A, domain 2"/>
    <property type="match status" value="1"/>
</dbReference>
<dbReference type="Gene3D" id="1.10.540.10">
    <property type="entry name" value="Acyl-CoA dehydrogenase/oxidase, N-terminal domain"/>
    <property type="match status" value="1"/>
</dbReference>
<comment type="caution">
    <text evidence="10">The sequence shown here is derived from an EMBL/GenBank/DDBJ whole genome shotgun (WGS) entry which is preliminary data.</text>
</comment>
<dbReference type="InterPro" id="IPR013786">
    <property type="entry name" value="AcylCoA_DH/ox_N"/>
</dbReference>
<keyword evidence="11" id="KW-1185">Reference proteome</keyword>
<dbReference type="RefSeq" id="WP_078981178.1">
    <property type="nucleotide sequence ID" value="NZ_MWQN01000003.1"/>
</dbReference>
<dbReference type="Pfam" id="PF02771">
    <property type="entry name" value="Acyl-CoA_dh_N"/>
    <property type="match status" value="1"/>
</dbReference>
<evidence type="ECO:0000256" key="3">
    <source>
        <dbReference type="ARBA" id="ARBA00022630"/>
    </source>
</evidence>